<dbReference type="SMART" id="SM00992">
    <property type="entry name" value="YccV-like"/>
    <property type="match status" value="1"/>
</dbReference>
<dbReference type="SUPFAM" id="SSF81383">
    <property type="entry name" value="F-box domain"/>
    <property type="match status" value="1"/>
</dbReference>
<dbReference type="Proteomes" id="UP000076632">
    <property type="component" value="Unassembled WGS sequence"/>
</dbReference>
<evidence type="ECO:0000259" key="1">
    <source>
        <dbReference type="PROSITE" id="PS50181"/>
    </source>
</evidence>
<dbReference type="EMBL" id="KV407454">
    <property type="protein sequence ID" value="KZF26066.1"/>
    <property type="molecule type" value="Genomic_DNA"/>
</dbReference>
<evidence type="ECO:0000313" key="3">
    <source>
        <dbReference type="Proteomes" id="UP000076632"/>
    </source>
</evidence>
<gene>
    <name evidence="2" type="ORF">L228DRAFT_257562</name>
</gene>
<dbReference type="Gene3D" id="1.20.1280.50">
    <property type="match status" value="1"/>
</dbReference>
<sequence>MSSEQHGLFLSLPDEVIQSIFWFVPAESLASIQSVCKRFRYLAIEPILWRHLCLTRFRYWDPTHLIKQKSACPVAQVDWRQLFVERALLDRKATKLLDSILASQKGRIDKFQAIVNLGYGAKDTLLQHLHVSESAEDVLARRYYSSAVLGCLHRNIAIQEWCKLKEGQHVTLDRALGAFDMFVLEDREGDLEDVSHALDALAERFREQTPDLDSLSPRAKATQLASFLRARGFIEVPEGRYDDLQNRFIGIALLGHDHPSLPLISVAVFCCVAQRIGLDARPCSFPFHVHAMVLPPAGQTLDGRQIPSSPSSTQQATYEDPWRVYPPSAGQTLDGASLLAGGSSAAPQHQQIMYLDPYRSDSEVHIRELESQLVAIGAEQSTYPSLLGDSTNSEMVLRNARNIMKSVQDNQHLALTRQHAHRHHHLTPPPPPEDLKPFPDLEGAFYSALWASLLLGVMTDGPQQLAAASRRRQYLPYFVEHFVTHFPHDVSLFERYIIPLFQNLSEYQQLLEATRVMRAGDLIPKKIIARSGLEGLKLPRYKVGQVFRHKRYAYEAVITGWDAECRAAEHWMQEMEIDRLSRGRYQSFYHVLVEDKSVRYVAEENMQIITPEVPYSLLPLAGRYFKRWDKENRVFVSNIKDEYPDD</sequence>
<keyword evidence="3" id="KW-1185">Reference proteome</keyword>
<dbReference type="Gene3D" id="2.30.30.390">
    <property type="entry name" value="Hemimethylated DNA-binding domain"/>
    <property type="match status" value="1"/>
</dbReference>
<dbReference type="SMART" id="SM00256">
    <property type="entry name" value="FBOX"/>
    <property type="match status" value="1"/>
</dbReference>
<dbReference type="GeneID" id="28899134"/>
<proteinExistence type="predicted"/>
<dbReference type="InParanoid" id="A0A165JCV4"/>
<dbReference type="Pfam" id="PF13369">
    <property type="entry name" value="Transglut_core2"/>
    <property type="match status" value="1"/>
</dbReference>
<dbReference type="PANTHER" id="PTHR31350">
    <property type="entry name" value="SI:DKEY-261L7.2"/>
    <property type="match status" value="1"/>
</dbReference>
<dbReference type="OMA" id="LLWRHHC"/>
<dbReference type="InterPro" id="IPR032698">
    <property type="entry name" value="SirB1_N"/>
</dbReference>
<dbReference type="Pfam" id="PF12937">
    <property type="entry name" value="F-box-like"/>
    <property type="match status" value="1"/>
</dbReference>
<dbReference type="PROSITE" id="PS50181">
    <property type="entry name" value="FBOX"/>
    <property type="match status" value="1"/>
</dbReference>
<dbReference type="GO" id="GO:0003677">
    <property type="term" value="F:DNA binding"/>
    <property type="evidence" value="ECO:0007669"/>
    <property type="project" value="InterPro"/>
</dbReference>
<dbReference type="RefSeq" id="XP_018191621.1">
    <property type="nucleotide sequence ID" value="XM_018333997.1"/>
</dbReference>
<organism evidence="2 3">
    <name type="scientific">Xylona heveae (strain CBS 132557 / TC161)</name>
    <dbReference type="NCBI Taxonomy" id="1328760"/>
    <lineage>
        <taxon>Eukaryota</taxon>
        <taxon>Fungi</taxon>
        <taxon>Dikarya</taxon>
        <taxon>Ascomycota</taxon>
        <taxon>Pezizomycotina</taxon>
        <taxon>Xylonomycetes</taxon>
        <taxon>Xylonales</taxon>
        <taxon>Xylonaceae</taxon>
        <taxon>Xylona</taxon>
    </lineage>
</organism>
<dbReference type="InterPro" id="IPR036623">
    <property type="entry name" value="Hemimethylated_DNA-bd_sf"/>
</dbReference>
<dbReference type="PANTHER" id="PTHR31350:SF27">
    <property type="entry name" value="HEMIMETHYLATED DNA-BINDING DOMAIN-CONTAINING PROTEIN"/>
    <property type="match status" value="1"/>
</dbReference>
<dbReference type="NCBIfam" id="TIGR02097">
    <property type="entry name" value="yccV"/>
    <property type="match status" value="1"/>
</dbReference>
<accession>A0A165JCV4</accession>
<dbReference type="InterPro" id="IPR036047">
    <property type="entry name" value="F-box-like_dom_sf"/>
</dbReference>
<dbReference type="InterPro" id="IPR011722">
    <property type="entry name" value="Hemimethylated_DNA-bd_dom"/>
</dbReference>
<dbReference type="OrthoDB" id="28868at2759"/>
<dbReference type="InterPro" id="IPR001810">
    <property type="entry name" value="F-box_dom"/>
</dbReference>
<evidence type="ECO:0000313" key="2">
    <source>
        <dbReference type="EMBL" id="KZF26066.1"/>
    </source>
</evidence>
<feature type="domain" description="F-box" evidence="1">
    <location>
        <begin position="6"/>
        <end position="52"/>
    </location>
</feature>
<name>A0A165JCV4_XYLHT</name>
<dbReference type="STRING" id="1328760.A0A165JCV4"/>
<dbReference type="Pfam" id="PF08755">
    <property type="entry name" value="YccV-like"/>
    <property type="match status" value="1"/>
</dbReference>
<protein>
    <submittedName>
        <fullName evidence="2">Hemimethylated DNA binding domain-containing protein</fullName>
    </submittedName>
</protein>
<dbReference type="SUPFAM" id="SSF141255">
    <property type="entry name" value="YccV-like"/>
    <property type="match status" value="1"/>
</dbReference>
<reference evidence="2 3" key="1">
    <citation type="journal article" date="2016" name="Fungal Biol.">
        <title>The genome of Xylona heveae provides a window into fungal endophytism.</title>
        <authorList>
            <person name="Gazis R."/>
            <person name="Kuo A."/>
            <person name="Riley R."/>
            <person name="LaButti K."/>
            <person name="Lipzen A."/>
            <person name="Lin J."/>
            <person name="Amirebrahimi M."/>
            <person name="Hesse C.N."/>
            <person name="Spatafora J.W."/>
            <person name="Henrissat B."/>
            <person name="Hainaut M."/>
            <person name="Grigoriev I.V."/>
            <person name="Hibbett D.S."/>
        </authorList>
    </citation>
    <scope>NUCLEOTIDE SEQUENCE [LARGE SCALE GENOMIC DNA]</scope>
    <source>
        <strain evidence="2 3">TC161</strain>
    </source>
</reference>
<dbReference type="AlphaFoldDB" id="A0A165JCV4"/>